<gene>
    <name evidence="1" type="ORF">F511_19442</name>
</gene>
<dbReference type="Proteomes" id="UP000250235">
    <property type="component" value="Unassembled WGS sequence"/>
</dbReference>
<dbReference type="AlphaFoldDB" id="A0A2Z7DGQ9"/>
<dbReference type="EMBL" id="KQ987796">
    <property type="protein sequence ID" value="KZV56783.1"/>
    <property type="molecule type" value="Genomic_DNA"/>
</dbReference>
<protein>
    <submittedName>
        <fullName evidence="1">Uncharacterized protein</fullName>
    </submittedName>
</protein>
<organism evidence="1 2">
    <name type="scientific">Dorcoceras hygrometricum</name>
    <dbReference type="NCBI Taxonomy" id="472368"/>
    <lineage>
        <taxon>Eukaryota</taxon>
        <taxon>Viridiplantae</taxon>
        <taxon>Streptophyta</taxon>
        <taxon>Embryophyta</taxon>
        <taxon>Tracheophyta</taxon>
        <taxon>Spermatophyta</taxon>
        <taxon>Magnoliopsida</taxon>
        <taxon>eudicotyledons</taxon>
        <taxon>Gunneridae</taxon>
        <taxon>Pentapetalae</taxon>
        <taxon>asterids</taxon>
        <taxon>lamiids</taxon>
        <taxon>Lamiales</taxon>
        <taxon>Gesneriaceae</taxon>
        <taxon>Didymocarpoideae</taxon>
        <taxon>Trichosporeae</taxon>
        <taxon>Loxocarpinae</taxon>
        <taxon>Dorcoceras</taxon>
    </lineage>
</organism>
<sequence>MLNLEKRELQCSSRFEYWDRIFFDVKFPSGEPVKTSCEKRKLKYEFRLLNDILAKSVTVKAGSFDAVTHELFVLMTAIHFELKGDPAVTLEEATTFPPLKILSAKTVSTYVTTNKTIDARGESDEPNVAEVAVVKRKSVSKKISASTADKDTDEVHVEIVSPAVKKKRTTMGRAAPVEKDLALVTVAQDAVPIQIVEPISVVPTELPHAKKCKAPKRKLRLSTGSDDEIVEKEPDVENVVEKKKEQTTVDDVDNIIEQVIAETAQMETDVVEPDIAEGVAMGTDLTVMEEDSVKNKDTYIQLVESATGKEIDPDPVEDVGQIPFDEDLRRLAVLKSLQDIVANEEQVLTWGETYSVQVALQRRFFGQPRLAMALQIIELLSTAHSTTVQNLLTQKQAIKLEWTRPCCATLFQGANVDRGFYIPRNHKPSSLRAGFEICGLLKDLDPIVQVDADSVFVNQVVQMEEYQRPDPTESYNFSQRIPDIALQSPGQSNSAHSRMLFTAADIPLYDETSIDQLMFPATALPAPDLANSLAQLRTSVSQLSIKQMRTTSRIGDLRNELLSKIDNIAKAAAEARIQQDHVFRDLIKSVKQEVQLQKTSLSLEMIEFKKGLRAHSAILTTDQAYIQKEMHVQKMPHYLRKWMIK</sequence>
<keyword evidence="2" id="KW-1185">Reference proteome</keyword>
<evidence type="ECO:0000313" key="1">
    <source>
        <dbReference type="EMBL" id="KZV56783.1"/>
    </source>
</evidence>
<name>A0A2Z7DGQ9_9LAMI</name>
<proteinExistence type="predicted"/>
<reference evidence="1 2" key="1">
    <citation type="journal article" date="2015" name="Proc. Natl. Acad. Sci. U.S.A.">
        <title>The resurrection genome of Boea hygrometrica: A blueprint for survival of dehydration.</title>
        <authorList>
            <person name="Xiao L."/>
            <person name="Yang G."/>
            <person name="Zhang L."/>
            <person name="Yang X."/>
            <person name="Zhao S."/>
            <person name="Ji Z."/>
            <person name="Zhou Q."/>
            <person name="Hu M."/>
            <person name="Wang Y."/>
            <person name="Chen M."/>
            <person name="Xu Y."/>
            <person name="Jin H."/>
            <person name="Xiao X."/>
            <person name="Hu G."/>
            <person name="Bao F."/>
            <person name="Hu Y."/>
            <person name="Wan P."/>
            <person name="Li L."/>
            <person name="Deng X."/>
            <person name="Kuang T."/>
            <person name="Xiang C."/>
            <person name="Zhu J.K."/>
            <person name="Oliver M.J."/>
            <person name="He Y."/>
        </authorList>
    </citation>
    <scope>NUCLEOTIDE SEQUENCE [LARGE SCALE GENOMIC DNA]</scope>
    <source>
        <strain evidence="2">cv. XS01</strain>
    </source>
</reference>
<evidence type="ECO:0000313" key="2">
    <source>
        <dbReference type="Proteomes" id="UP000250235"/>
    </source>
</evidence>
<accession>A0A2Z7DGQ9</accession>